<sequence>MMLVGVKSQAGDNRGPWVITAEENGRMYVLLADGGQPEVYSDRKEAETRALFISSGKMDPEPQPEPEPEPEPVRKGCFLTTACEVALGEQFRDDGVELETLRAHRDRLAAADDQLRDKVAEYYRAAPLIVSRIDAAPDPRAEYLGIYRDLVLPTNALLAAGRDAEAVATYYAGFRRLAEKHRVRLEA</sequence>
<evidence type="ECO:0000313" key="3">
    <source>
        <dbReference type="Proteomes" id="UP000320791"/>
    </source>
</evidence>
<dbReference type="AlphaFoldDB" id="A0A5C5UTI9"/>
<dbReference type="OrthoDB" id="583109at2"/>
<dbReference type="Proteomes" id="UP000320791">
    <property type="component" value="Unassembled WGS sequence"/>
</dbReference>
<evidence type="ECO:0000313" key="2">
    <source>
        <dbReference type="EMBL" id="TWT28932.1"/>
    </source>
</evidence>
<name>A0A5C5UTI9_9CORY</name>
<evidence type="ECO:0000256" key="1">
    <source>
        <dbReference type="SAM" id="MobiDB-lite"/>
    </source>
</evidence>
<organism evidence="2 3">
    <name type="scientific">Corynebacterium canis</name>
    <dbReference type="NCBI Taxonomy" id="679663"/>
    <lineage>
        <taxon>Bacteria</taxon>
        <taxon>Bacillati</taxon>
        <taxon>Actinomycetota</taxon>
        <taxon>Actinomycetes</taxon>
        <taxon>Mycobacteriales</taxon>
        <taxon>Corynebacteriaceae</taxon>
        <taxon>Corynebacterium</taxon>
    </lineage>
</organism>
<comment type="caution">
    <text evidence="2">The sequence shown here is derived from an EMBL/GenBank/DDBJ whole genome shotgun (WGS) entry which is preliminary data.</text>
</comment>
<feature type="region of interest" description="Disordered" evidence="1">
    <location>
        <begin position="54"/>
        <end position="73"/>
    </location>
</feature>
<dbReference type="EMBL" id="VOHM01000002">
    <property type="protein sequence ID" value="TWT28932.1"/>
    <property type="molecule type" value="Genomic_DNA"/>
</dbReference>
<dbReference type="RefSeq" id="WP_146323387.1">
    <property type="nucleotide sequence ID" value="NZ_BAABLR010000075.1"/>
</dbReference>
<reference evidence="2 3" key="1">
    <citation type="submission" date="2019-08" db="EMBL/GenBank/DDBJ databases">
        <authorList>
            <person name="Lei W."/>
        </authorList>
    </citation>
    <scope>NUCLEOTIDE SEQUENCE [LARGE SCALE GENOMIC DNA]</scope>
    <source>
        <strain evidence="2 3">CCUG 58627</strain>
    </source>
</reference>
<accession>A0A5C5UTI9</accession>
<keyword evidence="3" id="KW-1185">Reference proteome</keyword>
<proteinExistence type="predicted"/>
<gene>
    <name evidence="2" type="ORF">FRX94_01725</name>
</gene>
<protein>
    <submittedName>
        <fullName evidence="2">Uncharacterized protein</fullName>
    </submittedName>
</protein>